<feature type="binding site" evidence="5">
    <location>
        <position position="344"/>
    </location>
    <ligand>
        <name>Ca(2+)</name>
        <dbReference type="ChEBI" id="CHEBI:29108"/>
    </ligand>
</feature>
<dbReference type="Pfam" id="PF01804">
    <property type="entry name" value="Penicil_amidase"/>
    <property type="match status" value="1"/>
</dbReference>
<dbReference type="SUPFAM" id="SSF56235">
    <property type="entry name" value="N-terminal nucleophile aminohydrolases (Ntn hydrolases)"/>
    <property type="match status" value="1"/>
</dbReference>
<dbReference type="GO" id="GO:0017000">
    <property type="term" value="P:antibiotic biosynthetic process"/>
    <property type="evidence" value="ECO:0007669"/>
    <property type="project" value="InterPro"/>
</dbReference>
<gene>
    <name evidence="8" type="ORF">RradSPS_1779</name>
    <name evidence="9" type="ORF">SIL72_10565</name>
</gene>
<keyword evidence="3" id="KW-0865">Zymogen</keyword>
<dbReference type="Gene3D" id="1.10.1400.10">
    <property type="match status" value="1"/>
</dbReference>
<dbReference type="InterPro" id="IPR014395">
    <property type="entry name" value="Pen/GL7ACA/AHL_acylase"/>
</dbReference>
<evidence type="ECO:0000313" key="10">
    <source>
        <dbReference type="Proteomes" id="UP000025229"/>
    </source>
</evidence>
<dbReference type="Gene3D" id="2.30.120.10">
    <property type="match status" value="1"/>
</dbReference>
<reference evidence="8 10" key="1">
    <citation type="submission" date="2014-03" db="EMBL/GenBank/DDBJ databases">
        <title>Complete genome sequence of the Radio-Resistant Rubrobacter radiotolerans RSPS-4.</title>
        <authorList>
            <person name="Egas C.C."/>
            <person name="Barroso C.C."/>
            <person name="Froufe H.J.C."/>
            <person name="Pacheco J.J."/>
            <person name="Albuquerque L.L."/>
            <person name="da Costa M.M.S."/>
        </authorList>
    </citation>
    <scope>NUCLEOTIDE SEQUENCE [LARGE SCALE GENOMIC DNA]</scope>
    <source>
        <strain evidence="8 10">RSPS-4</strain>
    </source>
</reference>
<feature type="compositionally biased region" description="Basic and acidic residues" evidence="6">
    <location>
        <begin position="221"/>
        <end position="242"/>
    </location>
</feature>
<dbReference type="eggNOG" id="COG2366">
    <property type="taxonomic scope" value="Bacteria"/>
</dbReference>
<evidence type="ECO:0000256" key="4">
    <source>
        <dbReference type="PIRSR" id="PIRSR001227-1"/>
    </source>
</evidence>
<dbReference type="Proteomes" id="UP000025229">
    <property type="component" value="Chromosome"/>
</dbReference>
<keyword evidence="2 9" id="KW-0378">Hydrolase</keyword>
<dbReference type="OrthoDB" id="9759796at2"/>
<dbReference type="GO" id="GO:0046872">
    <property type="term" value="F:metal ion binding"/>
    <property type="evidence" value="ECO:0007669"/>
    <property type="project" value="UniProtKB-KW"/>
</dbReference>
<evidence type="ECO:0000256" key="6">
    <source>
        <dbReference type="SAM" id="MobiDB-lite"/>
    </source>
</evidence>
<dbReference type="InterPro" id="IPR002692">
    <property type="entry name" value="S45"/>
</dbReference>
<reference evidence="9" key="2">
    <citation type="submission" date="2023-11" db="EMBL/GenBank/DDBJ databases">
        <title>MicrobeMod: A computational toolkit for identifying prokaryotic methylation and restriction-modification with nanopore sequencing.</title>
        <authorList>
            <person name="Crits-Christoph A."/>
            <person name="Kang S.C."/>
            <person name="Lee H."/>
            <person name="Ostrov N."/>
        </authorList>
    </citation>
    <scope>NUCLEOTIDE SEQUENCE</scope>
    <source>
        <strain evidence="9">ATCC 51242</strain>
    </source>
</reference>
<evidence type="ECO:0000313" key="8">
    <source>
        <dbReference type="EMBL" id="AHY47062.1"/>
    </source>
</evidence>
<dbReference type="InterPro" id="IPR043146">
    <property type="entry name" value="Penicillin_amidase_N_B-knob"/>
</dbReference>
<dbReference type="EMBL" id="JAWXXX010000001">
    <property type="protein sequence ID" value="MDX5894468.1"/>
    <property type="molecule type" value="Genomic_DNA"/>
</dbReference>
<dbReference type="AlphaFoldDB" id="A0A023X3N0"/>
<comment type="similarity">
    <text evidence="1">Belongs to the peptidase S45 family.</text>
</comment>
<dbReference type="PANTHER" id="PTHR34218:SF4">
    <property type="entry name" value="ACYL-HOMOSERINE LACTONE ACYLASE QUIP"/>
    <property type="match status" value="1"/>
</dbReference>
<dbReference type="GO" id="GO:0016811">
    <property type="term" value="F:hydrolase activity, acting on carbon-nitrogen (but not peptide) bonds, in linear amides"/>
    <property type="evidence" value="ECO:0007669"/>
    <property type="project" value="InterPro"/>
</dbReference>
<keyword evidence="7" id="KW-0472">Membrane</keyword>
<evidence type="ECO:0000256" key="2">
    <source>
        <dbReference type="ARBA" id="ARBA00022801"/>
    </source>
</evidence>
<dbReference type="RefSeq" id="WP_038682069.1">
    <property type="nucleotide sequence ID" value="NZ_CP007514.1"/>
</dbReference>
<dbReference type="CDD" id="cd03747">
    <property type="entry name" value="Ntn_PGA_like"/>
    <property type="match status" value="1"/>
</dbReference>
<feature type="region of interest" description="Disordered" evidence="6">
    <location>
        <begin position="209"/>
        <end position="247"/>
    </location>
</feature>
<feature type="binding site" evidence="5">
    <location>
        <position position="529"/>
    </location>
    <ligand>
        <name>Ca(2+)</name>
        <dbReference type="ChEBI" id="CHEBI:29108"/>
    </ligand>
</feature>
<dbReference type="PANTHER" id="PTHR34218">
    <property type="entry name" value="PEPTIDASE S45 PENICILLIN AMIDASE"/>
    <property type="match status" value="1"/>
</dbReference>
<comment type="cofactor">
    <cofactor evidence="5">
        <name>Ca(2+)</name>
        <dbReference type="ChEBI" id="CHEBI:29108"/>
    </cofactor>
    <text evidence="5">Binds 1 Ca(2+) ion per dimer.</text>
</comment>
<dbReference type="PIRSF" id="PIRSF001227">
    <property type="entry name" value="Pen_acylase"/>
    <property type="match status" value="1"/>
</dbReference>
<keyword evidence="7" id="KW-1133">Transmembrane helix</keyword>
<dbReference type="PROSITE" id="PS51257">
    <property type="entry name" value="PROKAR_LIPOPROTEIN"/>
    <property type="match status" value="1"/>
</dbReference>
<keyword evidence="7" id="KW-0812">Transmembrane</keyword>
<dbReference type="PATRIC" id="fig|42256.3.peg.1805"/>
<dbReference type="InterPro" id="IPR023343">
    <property type="entry name" value="Penicillin_amidase_dom1"/>
</dbReference>
<dbReference type="InterPro" id="IPR043147">
    <property type="entry name" value="Penicillin_amidase_A-knob"/>
</dbReference>
<organism evidence="8 10">
    <name type="scientific">Rubrobacter radiotolerans</name>
    <name type="common">Arthrobacter radiotolerans</name>
    <dbReference type="NCBI Taxonomy" id="42256"/>
    <lineage>
        <taxon>Bacteria</taxon>
        <taxon>Bacillati</taxon>
        <taxon>Actinomycetota</taxon>
        <taxon>Rubrobacteria</taxon>
        <taxon>Rubrobacterales</taxon>
        <taxon>Rubrobacteraceae</taxon>
        <taxon>Rubrobacter</taxon>
    </lineage>
</organism>
<sequence length="796" mass="88597">MRVFRWVLYGLAGVVLLAVLAGCGGYLYLRADTAPETDGELALEGLERPVEVEREPSGVVHVRAQSENDAYFALGVAHAQDRLWQMEFQRRVGAGRLSEVLGEATVEEDRFLRTVGFYRAAGSAYRTLPPESRAAVDAYVEGVNAYLETEPGLPVEFRLLGFEPEPWRAEDVLVWAKIMSLDLSANYEAELTRYRLLARGVGRERIETLLPPYPEDGPTVLREEDLRENSETPEAERSEAAARDLAPGRGEERLAEALLANRKSLPRSLEASNNWVVGGELTRSGEPLLADDPHLGLGVPSLWYLAHLQSPEQDAVGATLPGLPAVVIGRNDRIAWGVTNVGADVQDLYALEETPDGEGYVVDGEERRYATRTETIEVDGGESVEIEVRESDYGPVVSDVVDLGGDEETAPPLALRWTTLDEEDPTIEAFRRIGLARDWREFNEALESYVAPSQNFVYADVEGNIGYVAPGRFPLRAEGHTGLYPARGDGSQDWEGYVPAAEWPRVLNPERGYIVSANNRATPEGYPHDLALEWAEPYRAERIEERILAKSGDLTRRDTVAIQQDQTSLLFRDFRPVLERLGADRMPDGNAREWRERLLRWDGDADEGSEEAALFAAWYAELSRLAAEETGEPFWDEPRYLLRALREGDPNCEPATEEGCLAFAAEAFAAGLDRFEGDPPEWGEEHRATFTHPVLGETPLSRLTDREVAFGGDDSTVNVGPYDFRSFAMESGPSYRHIVDLGEPEESLFVHPMGQSGNPLSPRFDDLLEPWRTGEYLAMRTEGYEVESNLVLRPGD</sequence>
<accession>A0A023X3N0</accession>
<protein>
    <submittedName>
        <fullName evidence="9">Penicillin acylase family protein</fullName>
        <ecNumber evidence="9">3.5.1.-</ecNumber>
    </submittedName>
    <submittedName>
        <fullName evidence="8">Protein related to penicillin acylase</fullName>
    </submittedName>
</protein>
<dbReference type="Gene3D" id="3.60.20.10">
    <property type="entry name" value="Glutamine Phosphoribosylpyrophosphate, subunit 1, domain 1"/>
    <property type="match status" value="1"/>
</dbReference>
<dbReference type="HOGENOM" id="CLU_011790_0_1_11"/>
<feature type="transmembrane region" description="Helical" evidence="7">
    <location>
        <begin position="7"/>
        <end position="29"/>
    </location>
</feature>
<feature type="binding site" evidence="5">
    <location>
        <position position="347"/>
    </location>
    <ligand>
        <name>Ca(2+)</name>
        <dbReference type="ChEBI" id="CHEBI:29108"/>
    </ligand>
</feature>
<proteinExistence type="inferred from homology"/>
<dbReference type="STRING" id="42256.RradSPS_1779"/>
<evidence type="ECO:0000256" key="1">
    <source>
        <dbReference type="ARBA" id="ARBA00006586"/>
    </source>
</evidence>
<dbReference type="InterPro" id="IPR029055">
    <property type="entry name" value="Ntn_hydrolases_N"/>
</dbReference>
<name>A0A023X3N0_RUBRA</name>
<feature type="active site" description="Nucleophile" evidence="4">
    <location>
        <position position="272"/>
    </location>
</feature>
<dbReference type="KEGG" id="rrd:RradSPS_1779"/>
<dbReference type="EMBL" id="CP007514">
    <property type="protein sequence ID" value="AHY47062.1"/>
    <property type="molecule type" value="Genomic_DNA"/>
</dbReference>
<dbReference type="Gene3D" id="1.10.439.10">
    <property type="entry name" value="Penicillin Amidohydrolase, domain 1"/>
    <property type="match status" value="1"/>
</dbReference>
<dbReference type="MEROPS" id="S45.003"/>
<evidence type="ECO:0000313" key="9">
    <source>
        <dbReference type="EMBL" id="MDX5894468.1"/>
    </source>
</evidence>
<evidence type="ECO:0000256" key="5">
    <source>
        <dbReference type="PIRSR" id="PIRSR001227-2"/>
    </source>
</evidence>
<keyword evidence="10" id="KW-1185">Reference proteome</keyword>
<dbReference type="EC" id="3.5.1.-" evidence="9"/>
<keyword evidence="5" id="KW-0106">Calcium</keyword>
<evidence type="ECO:0000256" key="3">
    <source>
        <dbReference type="ARBA" id="ARBA00023145"/>
    </source>
</evidence>
<dbReference type="Proteomes" id="UP001281130">
    <property type="component" value="Unassembled WGS sequence"/>
</dbReference>
<feature type="binding site" evidence="5">
    <location>
        <position position="190"/>
    </location>
    <ligand>
        <name>Ca(2+)</name>
        <dbReference type="ChEBI" id="CHEBI:29108"/>
    </ligand>
</feature>
<keyword evidence="5" id="KW-0479">Metal-binding</keyword>
<evidence type="ECO:0000256" key="7">
    <source>
        <dbReference type="SAM" id="Phobius"/>
    </source>
</evidence>